<dbReference type="RefSeq" id="WP_257596632.1">
    <property type="nucleotide sequence ID" value="NZ_JANKHH010000007.1"/>
</dbReference>
<feature type="transmembrane region" description="Helical" evidence="10">
    <location>
        <begin position="175"/>
        <end position="197"/>
    </location>
</feature>
<feature type="transmembrane region" description="Helical" evidence="10">
    <location>
        <begin position="40"/>
        <end position="61"/>
    </location>
</feature>
<protein>
    <submittedName>
        <fullName evidence="13">Cation diffusion facilitator family transporter</fullName>
    </submittedName>
</protein>
<evidence type="ECO:0000259" key="12">
    <source>
        <dbReference type="Pfam" id="PF16916"/>
    </source>
</evidence>
<evidence type="ECO:0000259" key="11">
    <source>
        <dbReference type="Pfam" id="PF01545"/>
    </source>
</evidence>
<feature type="domain" description="Cation efflux protein cytoplasmic" evidence="12">
    <location>
        <begin position="243"/>
        <end position="308"/>
    </location>
</feature>
<evidence type="ECO:0000256" key="6">
    <source>
        <dbReference type="ARBA" id="ARBA00022989"/>
    </source>
</evidence>
<keyword evidence="5" id="KW-0862">Zinc</keyword>
<organism evidence="13 14">
    <name type="scientific">Parerythrobacter lacustris</name>
    <dbReference type="NCBI Taxonomy" id="2969984"/>
    <lineage>
        <taxon>Bacteria</taxon>
        <taxon>Pseudomonadati</taxon>
        <taxon>Pseudomonadota</taxon>
        <taxon>Alphaproteobacteria</taxon>
        <taxon>Sphingomonadales</taxon>
        <taxon>Erythrobacteraceae</taxon>
        <taxon>Parerythrobacter</taxon>
    </lineage>
</organism>
<dbReference type="SUPFAM" id="SSF161111">
    <property type="entry name" value="Cation efflux protein transmembrane domain-like"/>
    <property type="match status" value="1"/>
</dbReference>
<accession>A0ABT1XT25</accession>
<feature type="transmembrane region" description="Helical" evidence="10">
    <location>
        <begin position="139"/>
        <end position="163"/>
    </location>
</feature>
<dbReference type="InterPro" id="IPR027470">
    <property type="entry name" value="Cation_efflux_CTD"/>
</dbReference>
<evidence type="ECO:0000256" key="8">
    <source>
        <dbReference type="ARBA" id="ARBA00023136"/>
    </source>
</evidence>
<comment type="similarity">
    <text evidence="2">Belongs to the cation diffusion facilitator (CDF) transporter (TC 2.A.4) family. SLC30A subfamily.</text>
</comment>
<keyword evidence="6 10" id="KW-1133">Transmembrane helix</keyword>
<evidence type="ECO:0000256" key="3">
    <source>
        <dbReference type="ARBA" id="ARBA00022448"/>
    </source>
</evidence>
<dbReference type="SUPFAM" id="SSF160240">
    <property type="entry name" value="Cation efflux protein cytoplasmic domain-like"/>
    <property type="match status" value="1"/>
</dbReference>
<dbReference type="InterPro" id="IPR036837">
    <property type="entry name" value="Cation_efflux_CTD_sf"/>
</dbReference>
<evidence type="ECO:0000256" key="1">
    <source>
        <dbReference type="ARBA" id="ARBA00004141"/>
    </source>
</evidence>
<keyword evidence="7" id="KW-0406">Ion transport</keyword>
<dbReference type="Gene3D" id="1.20.1510.10">
    <property type="entry name" value="Cation efflux protein transmembrane domain"/>
    <property type="match status" value="1"/>
</dbReference>
<dbReference type="InterPro" id="IPR002524">
    <property type="entry name" value="Cation_efflux"/>
</dbReference>
<evidence type="ECO:0000256" key="5">
    <source>
        <dbReference type="ARBA" id="ARBA00022906"/>
    </source>
</evidence>
<reference evidence="13 14" key="1">
    <citation type="submission" date="2022-08" db="EMBL/GenBank/DDBJ databases">
        <title>Polyphasic taxonomy analysis of Qipengyuania sp.RS5-5.</title>
        <authorList>
            <person name="Xamxidin M."/>
            <person name="Wu M."/>
        </authorList>
    </citation>
    <scope>NUCLEOTIDE SEQUENCE [LARGE SCALE GENOMIC DNA]</scope>
    <source>
        <strain evidence="13 14">RS5-5</strain>
    </source>
</reference>
<feature type="compositionally biased region" description="Basic residues" evidence="9">
    <location>
        <begin position="19"/>
        <end position="29"/>
    </location>
</feature>
<dbReference type="InterPro" id="IPR027469">
    <property type="entry name" value="Cation_efflux_TMD_sf"/>
</dbReference>
<evidence type="ECO:0000313" key="14">
    <source>
        <dbReference type="Proteomes" id="UP001206067"/>
    </source>
</evidence>
<dbReference type="Pfam" id="PF16916">
    <property type="entry name" value="ZT_dimer"/>
    <property type="match status" value="1"/>
</dbReference>
<dbReference type="Proteomes" id="UP001206067">
    <property type="component" value="Unassembled WGS sequence"/>
</dbReference>
<sequence>MGHAHAHGDHSHGDAHGGGHAHAHSHGSGHSHAPKDFGTAFLVGIVLNSAFVVVEAVYGYISGSMALVADAGHNLSDVLSLVLAWGASVAAKRPPSARFTYGYKSSTILAAVANAALLMVAVGAILVETLQRLWNPAPIEGMTMVVVAGIGIAINTGTALLFLRGRHDDLNIRGAFLHMAADALVSVGVVIAGVLILTTGQLWIDPVTSLLIVAVIAWGTLGLAKDSMKLALLGVPQTVCEAGVRSYLAGLPGVTAVHHLHIWPMSTTETALTVHLEMPGGHPGDAFLRELAHTLEHDHRICHATIQIGTTGGAGCRFDPTHAAS</sequence>
<keyword evidence="5" id="KW-0864">Zinc transport</keyword>
<dbReference type="InterPro" id="IPR050681">
    <property type="entry name" value="CDF/SLC30A"/>
</dbReference>
<evidence type="ECO:0000313" key="13">
    <source>
        <dbReference type="EMBL" id="MCR2834788.1"/>
    </source>
</evidence>
<comment type="caution">
    <text evidence="13">The sequence shown here is derived from an EMBL/GenBank/DDBJ whole genome shotgun (WGS) entry which is preliminary data.</text>
</comment>
<comment type="subcellular location">
    <subcellularLocation>
        <location evidence="1">Membrane</location>
        <topology evidence="1">Multi-pass membrane protein</topology>
    </subcellularLocation>
</comment>
<dbReference type="Pfam" id="PF01545">
    <property type="entry name" value="Cation_efflux"/>
    <property type="match status" value="1"/>
</dbReference>
<feature type="transmembrane region" description="Helical" evidence="10">
    <location>
        <begin position="203"/>
        <end position="224"/>
    </location>
</feature>
<feature type="domain" description="Cation efflux protein transmembrane" evidence="11">
    <location>
        <begin position="42"/>
        <end position="229"/>
    </location>
</feature>
<keyword evidence="4 10" id="KW-0812">Transmembrane</keyword>
<gene>
    <name evidence="13" type="ORF">NSO95_12625</name>
</gene>
<keyword evidence="8 10" id="KW-0472">Membrane</keyword>
<dbReference type="PANTHER" id="PTHR11562">
    <property type="entry name" value="CATION EFFLUX PROTEIN/ ZINC TRANSPORTER"/>
    <property type="match status" value="1"/>
</dbReference>
<name>A0ABT1XT25_9SPHN</name>
<keyword evidence="3" id="KW-0813">Transport</keyword>
<dbReference type="EMBL" id="JANKHH010000007">
    <property type="protein sequence ID" value="MCR2834788.1"/>
    <property type="molecule type" value="Genomic_DNA"/>
</dbReference>
<evidence type="ECO:0000256" key="9">
    <source>
        <dbReference type="SAM" id="MobiDB-lite"/>
    </source>
</evidence>
<evidence type="ECO:0000256" key="4">
    <source>
        <dbReference type="ARBA" id="ARBA00022692"/>
    </source>
</evidence>
<evidence type="ECO:0000256" key="10">
    <source>
        <dbReference type="SAM" id="Phobius"/>
    </source>
</evidence>
<feature type="region of interest" description="Disordered" evidence="9">
    <location>
        <begin position="1"/>
        <end position="32"/>
    </location>
</feature>
<feature type="compositionally biased region" description="Basic and acidic residues" evidence="9">
    <location>
        <begin position="1"/>
        <end position="17"/>
    </location>
</feature>
<keyword evidence="14" id="KW-1185">Reference proteome</keyword>
<evidence type="ECO:0000256" key="2">
    <source>
        <dbReference type="ARBA" id="ARBA00008873"/>
    </source>
</evidence>
<dbReference type="PANTHER" id="PTHR11562:SF17">
    <property type="entry name" value="RE54080P-RELATED"/>
    <property type="match status" value="1"/>
</dbReference>
<evidence type="ECO:0000256" key="7">
    <source>
        <dbReference type="ARBA" id="ARBA00023065"/>
    </source>
</evidence>
<feature type="transmembrane region" description="Helical" evidence="10">
    <location>
        <begin position="103"/>
        <end position="127"/>
    </location>
</feature>
<dbReference type="InterPro" id="IPR058533">
    <property type="entry name" value="Cation_efflux_TM"/>
</dbReference>
<dbReference type="NCBIfam" id="TIGR01297">
    <property type="entry name" value="CDF"/>
    <property type="match status" value="1"/>
</dbReference>
<proteinExistence type="inferred from homology"/>